<dbReference type="RefSeq" id="WP_203862929.1">
    <property type="nucleotide sequence ID" value="NZ_BAAAZQ010000015.1"/>
</dbReference>
<evidence type="ECO:0000313" key="2">
    <source>
        <dbReference type="EMBL" id="GIH01700.1"/>
    </source>
</evidence>
<dbReference type="Proteomes" id="UP000621500">
    <property type="component" value="Unassembled WGS sequence"/>
</dbReference>
<proteinExistence type="predicted"/>
<gene>
    <name evidence="2" type="ORF">Pma05_82720</name>
</gene>
<organism evidence="2 3">
    <name type="scientific">Plantactinospora mayteni</name>
    <dbReference type="NCBI Taxonomy" id="566021"/>
    <lineage>
        <taxon>Bacteria</taxon>
        <taxon>Bacillati</taxon>
        <taxon>Actinomycetota</taxon>
        <taxon>Actinomycetes</taxon>
        <taxon>Micromonosporales</taxon>
        <taxon>Micromonosporaceae</taxon>
        <taxon>Plantactinospora</taxon>
    </lineage>
</organism>
<feature type="compositionally biased region" description="Basic residues" evidence="1">
    <location>
        <begin position="222"/>
        <end position="232"/>
    </location>
</feature>
<feature type="region of interest" description="Disordered" evidence="1">
    <location>
        <begin position="212"/>
        <end position="232"/>
    </location>
</feature>
<comment type="caution">
    <text evidence="2">The sequence shown here is derived from an EMBL/GenBank/DDBJ whole genome shotgun (WGS) entry which is preliminary data.</text>
</comment>
<dbReference type="EMBL" id="BONX01000081">
    <property type="protein sequence ID" value="GIH01700.1"/>
    <property type="molecule type" value="Genomic_DNA"/>
</dbReference>
<accession>A0ABQ4F488</accession>
<protein>
    <recommendedName>
        <fullName evidence="4">WXG100 family type VII secretion target</fullName>
    </recommendedName>
</protein>
<keyword evidence="3" id="KW-1185">Reference proteome</keyword>
<reference evidence="2 3" key="1">
    <citation type="submission" date="2021-01" db="EMBL/GenBank/DDBJ databases">
        <title>Whole genome shotgun sequence of Plantactinospora mayteni NBRC 109088.</title>
        <authorList>
            <person name="Komaki H."/>
            <person name="Tamura T."/>
        </authorList>
    </citation>
    <scope>NUCLEOTIDE SEQUENCE [LARGE SCALE GENOMIC DNA]</scope>
    <source>
        <strain evidence="2 3">NBRC 109088</strain>
    </source>
</reference>
<evidence type="ECO:0000313" key="3">
    <source>
        <dbReference type="Proteomes" id="UP000621500"/>
    </source>
</evidence>
<evidence type="ECO:0000256" key="1">
    <source>
        <dbReference type="SAM" id="MobiDB-lite"/>
    </source>
</evidence>
<evidence type="ECO:0008006" key="4">
    <source>
        <dbReference type="Google" id="ProtNLM"/>
    </source>
</evidence>
<sequence length="232" mass="24086">MGNPGYQMHGGVGGTDARYEDIGLLAQHSEDLAGDLAAVSAQGHSMLVDPGLLASAVLNPDGFAKIEAGLLQALDGLTALSLSFGERAIALHTVVASYQAVDEAQARTIDTLRWTAGYGLGGALQAGVLAPGLALPLVAPVGIAGALVGDEVDWEQLLTEHPGILDNLVGLGPGLISSLPGTPMVSDVPGAADLIGQLYEDGTHCRRTSVRPQVGTAERGQFRRRRLGRRWR</sequence>
<name>A0ABQ4F488_9ACTN</name>